<feature type="region of interest" description="Disordered" evidence="1">
    <location>
        <begin position="246"/>
        <end position="267"/>
    </location>
</feature>
<dbReference type="InterPro" id="IPR011598">
    <property type="entry name" value="bHLH_dom"/>
</dbReference>
<name>A0A2T7NZ20_POMCA</name>
<dbReference type="GO" id="GO:0046983">
    <property type="term" value="F:protein dimerization activity"/>
    <property type="evidence" value="ECO:0007669"/>
    <property type="project" value="InterPro"/>
</dbReference>
<sequence>MALGFTSLCDSKTMSLDHTAEHDMPSHYIKTEPCEDSCSDIQVDGYIYGQAEDTFDTADHPDNLCDTFAYQLSPQSLLERSLKSPEQQQKTLSSRRERTPNTLRVMMEKHRHSERLRHHTLNERLKVICQKVPGSAEDGKETKVVMMQRIISYIAYLENTINLLCTHLGIEPCLHWLLLTTNTQDYLTNFEVNSSDSDSWVSTQTSCSRVLKKLALRDRHVKSTTSEVDVMTDSMVSVAADVEVGEEGPSLSQDSGVVASSTTGDDEQPVQAWTIVTDASADTGDLETLFGSSTDDGISAMFEVSSSTDEVESRAQGGYNCVIKAGNKENSQTSSFTAGSEQDSQVVPKLETASVSYNSANMNGIEHTSFNDAKMSPEQILLKREMDMGLSQQEVFLSGKWLRHHHPSLYAHKNKRKQYSPKRSPFSNLTNWKSEIKATQASEDGKSKIVQVLPYNIHYKQALTETQHVHFTRNSVMQRPIVPITYEAVDFSREKAKLCAQELYRTYTSTAHDLSTQISAAETCSSATADSNTSVVTVMNHGNETCI</sequence>
<feature type="domain" description="BHLH" evidence="2">
    <location>
        <begin position="105"/>
        <end position="157"/>
    </location>
</feature>
<protein>
    <recommendedName>
        <fullName evidence="2">BHLH domain-containing protein</fullName>
    </recommendedName>
</protein>
<dbReference type="InterPro" id="IPR036638">
    <property type="entry name" value="HLH_DNA-bd_sf"/>
</dbReference>
<feature type="compositionally biased region" description="Polar residues" evidence="1">
    <location>
        <begin position="250"/>
        <end position="263"/>
    </location>
</feature>
<dbReference type="EMBL" id="PZQS01000008">
    <property type="protein sequence ID" value="PVD26419.1"/>
    <property type="molecule type" value="Genomic_DNA"/>
</dbReference>
<gene>
    <name evidence="3" type="ORF">C0Q70_14095</name>
</gene>
<dbReference type="PROSITE" id="PS50888">
    <property type="entry name" value="BHLH"/>
    <property type="match status" value="1"/>
</dbReference>
<evidence type="ECO:0000256" key="1">
    <source>
        <dbReference type="SAM" id="MobiDB-lite"/>
    </source>
</evidence>
<dbReference type="Proteomes" id="UP000245119">
    <property type="component" value="Linkage Group LG8"/>
</dbReference>
<evidence type="ECO:0000259" key="2">
    <source>
        <dbReference type="PROSITE" id="PS50888"/>
    </source>
</evidence>
<evidence type="ECO:0000313" key="3">
    <source>
        <dbReference type="EMBL" id="PVD26419.1"/>
    </source>
</evidence>
<organism evidence="3 4">
    <name type="scientific">Pomacea canaliculata</name>
    <name type="common">Golden apple snail</name>
    <dbReference type="NCBI Taxonomy" id="400727"/>
    <lineage>
        <taxon>Eukaryota</taxon>
        <taxon>Metazoa</taxon>
        <taxon>Spiralia</taxon>
        <taxon>Lophotrochozoa</taxon>
        <taxon>Mollusca</taxon>
        <taxon>Gastropoda</taxon>
        <taxon>Caenogastropoda</taxon>
        <taxon>Architaenioglossa</taxon>
        <taxon>Ampullarioidea</taxon>
        <taxon>Ampullariidae</taxon>
        <taxon>Pomacea</taxon>
    </lineage>
</organism>
<keyword evidence="4" id="KW-1185">Reference proteome</keyword>
<dbReference type="OrthoDB" id="1919336at2759"/>
<dbReference type="Pfam" id="PF00010">
    <property type="entry name" value="HLH"/>
    <property type="match status" value="1"/>
</dbReference>
<dbReference type="AlphaFoldDB" id="A0A2T7NZ20"/>
<evidence type="ECO:0000313" key="4">
    <source>
        <dbReference type="Proteomes" id="UP000245119"/>
    </source>
</evidence>
<reference evidence="3 4" key="1">
    <citation type="submission" date="2018-04" db="EMBL/GenBank/DDBJ databases">
        <title>The genome of golden apple snail Pomacea canaliculata provides insight into stress tolerance and invasive adaptation.</title>
        <authorList>
            <person name="Liu C."/>
            <person name="Liu B."/>
            <person name="Ren Y."/>
            <person name="Zhang Y."/>
            <person name="Wang H."/>
            <person name="Li S."/>
            <person name="Jiang F."/>
            <person name="Yin L."/>
            <person name="Zhang G."/>
            <person name="Qian W."/>
            <person name="Fan W."/>
        </authorList>
    </citation>
    <scope>NUCLEOTIDE SEQUENCE [LARGE SCALE GENOMIC DNA]</scope>
    <source>
        <strain evidence="3">SZHN2017</strain>
        <tissue evidence="3">Muscle</tissue>
    </source>
</reference>
<comment type="caution">
    <text evidence="3">The sequence shown here is derived from an EMBL/GenBank/DDBJ whole genome shotgun (WGS) entry which is preliminary data.</text>
</comment>
<dbReference type="STRING" id="400727.A0A2T7NZ20"/>
<accession>A0A2T7NZ20</accession>
<proteinExistence type="predicted"/>
<dbReference type="SUPFAM" id="SSF47459">
    <property type="entry name" value="HLH, helix-loop-helix DNA-binding domain"/>
    <property type="match status" value="1"/>
</dbReference>